<dbReference type="EMBL" id="JAROKS010000023">
    <property type="protein sequence ID" value="KAK1788353.1"/>
    <property type="molecule type" value="Genomic_DNA"/>
</dbReference>
<dbReference type="InterPro" id="IPR002209">
    <property type="entry name" value="Fibroblast_GF_fam"/>
</dbReference>
<dbReference type="InterPro" id="IPR008996">
    <property type="entry name" value="IL1/FGF"/>
</dbReference>
<evidence type="ECO:0000256" key="2">
    <source>
        <dbReference type="ARBA" id="ARBA00007936"/>
    </source>
</evidence>
<dbReference type="PANTHER" id="PTHR11486">
    <property type="entry name" value="FIBROBLAST GROWTH FACTOR"/>
    <property type="match status" value="1"/>
</dbReference>
<protein>
    <recommendedName>
        <fullName evidence="4">Fibroblast growth factor</fullName>
        <shortName evidence="4">FGF</shortName>
    </recommendedName>
</protein>
<accession>A0AAD8YVX7</accession>
<dbReference type="Gene3D" id="2.80.10.50">
    <property type="match status" value="1"/>
</dbReference>
<sequence length="280" mass="30758">ECTEHSRGTHTGGNVGPRGEASPSPSPRKCLKLWMLTRSFRTRGEPDRAWETAEAPALPATLARGSAPRALPFSRPPLQHVPFCEAIPSPLPSSTMCKWEVTKGASAWSHVSCLSVLLLLLLCSALPVACHNGHGTLRSPRGASSSSSMVVGRHVRSYSHLTGDVRKRKLFSYQKFFLRIDQNGTVNGTKSKDDPFSILEIKSVDVGIVAIKGLDSNYYLAINKKGVVYGAKEFGTDCKLIERIEENRYNTYASAEWRNKKKPMFVGLNNSGKTVRAKKT</sequence>
<comment type="similarity">
    <text evidence="2 4">Belongs to the heparin-binding growth factors family.</text>
</comment>
<dbReference type="PRINTS" id="PR00262">
    <property type="entry name" value="IL1HBGF"/>
</dbReference>
<name>A0AAD8YVX7_9TELE</name>
<dbReference type="SMART" id="SM00442">
    <property type="entry name" value="FGF"/>
    <property type="match status" value="1"/>
</dbReference>
<dbReference type="AlphaFoldDB" id="A0AAD8YVX7"/>
<evidence type="ECO:0000313" key="6">
    <source>
        <dbReference type="EMBL" id="KAK1788353.1"/>
    </source>
</evidence>
<evidence type="ECO:0000256" key="3">
    <source>
        <dbReference type="ARBA" id="ARBA00022525"/>
    </source>
</evidence>
<evidence type="ECO:0000256" key="4">
    <source>
        <dbReference type="RuleBase" id="RU049442"/>
    </source>
</evidence>
<feature type="region of interest" description="Disordered" evidence="5">
    <location>
        <begin position="1"/>
        <end position="28"/>
    </location>
</feature>
<keyword evidence="3" id="KW-0964">Secreted</keyword>
<dbReference type="GO" id="GO:0008083">
    <property type="term" value="F:growth factor activity"/>
    <property type="evidence" value="ECO:0007669"/>
    <property type="project" value="InterPro"/>
</dbReference>
<gene>
    <name evidence="6" type="ORF">P4O66_016799</name>
</gene>
<comment type="subcellular location">
    <subcellularLocation>
        <location evidence="1">Secreted</location>
    </subcellularLocation>
</comment>
<evidence type="ECO:0000256" key="1">
    <source>
        <dbReference type="ARBA" id="ARBA00004613"/>
    </source>
</evidence>
<dbReference type="Proteomes" id="UP001239994">
    <property type="component" value="Unassembled WGS sequence"/>
</dbReference>
<comment type="caution">
    <text evidence="6">The sequence shown here is derived from an EMBL/GenBank/DDBJ whole genome shotgun (WGS) entry which is preliminary data.</text>
</comment>
<proteinExistence type="inferred from homology"/>
<reference evidence="6" key="1">
    <citation type="submission" date="2023-03" db="EMBL/GenBank/DDBJ databases">
        <title>Electrophorus voltai genome.</title>
        <authorList>
            <person name="Bian C."/>
        </authorList>
    </citation>
    <scope>NUCLEOTIDE SEQUENCE</scope>
    <source>
        <strain evidence="6">CB-2022</strain>
        <tissue evidence="6">Muscle</tissue>
    </source>
</reference>
<dbReference type="GO" id="GO:0005576">
    <property type="term" value="C:extracellular region"/>
    <property type="evidence" value="ECO:0007669"/>
    <property type="project" value="UniProtKB-SubCell"/>
</dbReference>
<evidence type="ECO:0000313" key="7">
    <source>
        <dbReference type="Proteomes" id="UP001239994"/>
    </source>
</evidence>
<dbReference type="Pfam" id="PF00167">
    <property type="entry name" value="FGF"/>
    <property type="match status" value="1"/>
</dbReference>
<keyword evidence="7" id="KW-1185">Reference proteome</keyword>
<evidence type="ECO:0000256" key="5">
    <source>
        <dbReference type="SAM" id="MobiDB-lite"/>
    </source>
</evidence>
<dbReference type="SUPFAM" id="SSF50353">
    <property type="entry name" value="Cytokine"/>
    <property type="match status" value="1"/>
</dbReference>
<dbReference type="PRINTS" id="PR00263">
    <property type="entry name" value="HBGFFGF"/>
</dbReference>
<organism evidence="6 7">
    <name type="scientific">Electrophorus voltai</name>
    <dbReference type="NCBI Taxonomy" id="2609070"/>
    <lineage>
        <taxon>Eukaryota</taxon>
        <taxon>Metazoa</taxon>
        <taxon>Chordata</taxon>
        <taxon>Craniata</taxon>
        <taxon>Vertebrata</taxon>
        <taxon>Euteleostomi</taxon>
        <taxon>Actinopterygii</taxon>
        <taxon>Neopterygii</taxon>
        <taxon>Teleostei</taxon>
        <taxon>Ostariophysi</taxon>
        <taxon>Gymnotiformes</taxon>
        <taxon>Gymnotoidei</taxon>
        <taxon>Gymnotidae</taxon>
        <taxon>Electrophorus</taxon>
    </lineage>
</organism>
<feature type="non-terminal residue" evidence="6">
    <location>
        <position position="1"/>
    </location>
</feature>
<feature type="non-terminal residue" evidence="6">
    <location>
        <position position="280"/>
    </location>
</feature>